<evidence type="ECO:0000259" key="3">
    <source>
        <dbReference type="Pfam" id="PF20434"/>
    </source>
</evidence>
<evidence type="ECO:0000313" key="4">
    <source>
        <dbReference type="EMBL" id="TWI91691.1"/>
    </source>
</evidence>
<gene>
    <name evidence="4" type="ORF">LX66_1067</name>
</gene>
<evidence type="ECO:0000256" key="2">
    <source>
        <dbReference type="SAM" id="SignalP"/>
    </source>
</evidence>
<dbReference type="InterPro" id="IPR049492">
    <property type="entry name" value="BD-FAE-like_dom"/>
</dbReference>
<dbReference type="SUPFAM" id="SSF53474">
    <property type="entry name" value="alpha/beta-Hydrolases"/>
    <property type="match status" value="1"/>
</dbReference>
<dbReference type="AlphaFoldDB" id="A0A562TDQ4"/>
<feature type="signal peptide" evidence="2">
    <location>
        <begin position="1"/>
        <end position="20"/>
    </location>
</feature>
<dbReference type="Gene3D" id="3.40.50.1820">
    <property type="entry name" value="alpha/beta hydrolase"/>
    <property type="match status" value="1"/>
</dbReference>
<accession>A0A562TDQ4</accession>
<dbReference type="EMBL" id="VLLG01000002">
    <property type="protein sequence ID" value="TWI91691.1"/>
    <property type="molecule type" value="Genomic_DNA"/>
</dbReference>
<organism evidence="4 5">
    <name type="scientific">Chitinophaga japonensis</name>
    <name type="common">Flexibacter japonensis</name>
    <dbReference type="NCBI Taxonomy" id="104662"/>
    <lineage>
        <taxon>Bacteria</taxon>
        <taxon>Pseudomonadati</taxon>
        <taxon>Bacteroidota</taxon>
        <taxon>Chitinophagia</taxon>
        <taxon>Chitinophagales</taxon>
        <taxon>Chitinophagaceae</taxon>
        <taxon>Chitinophaga</taxon>
    </lineage>
</organism>
<name>A0A562TDQ4_CHIJA</name>
<reference evidence="4 5" key="1">
    <citation type="journal article" date="2013" name="Stand. Genomic Sci.">
        <title>Genomic Encyclopedia of Type Strains, Phase I: The one thousand microbial genomes (KMG-I) project.</title>
        <authorList>
            <person name="Kyrpides N.C."/>
            <person name="Woyke T."/>
            <person name="Eisen J.A."/>
            <person name="Garrity G."/>
            <person name="Lilburn T.G."/>
            <person name="Beck B.J."/>
            <person name="Whitman W.B."/>
            <person name="Hugenholtz P."/>
            <person name="Klenk H.P."/>
        </authorList>
    </citation>
    <scope>NUCLEOTIDE SEQUENCE [LARGE SCALE GENOMIC DNA]</scope>
    <source>
        <strain evidence="4 5">DSM 13484</strain>
    </source>
</reference>
<dbReference type="RefSeq" id="WP_145710833.1">
    <property type="nucleotide sequence ID" value="NZ_BAAAFY010000001.1"/>
</dbReference>
<dbReference type="InterPro" id="IPR029058">
    <property type="entry name" value="AB_hydrolase_fold"/>
</dbReference>
<feature type="domain" description="BD-FAE-like" evidence="3">
    <location>
        <begin position="59"/>
        <end position="247"/>
    </location>
</feature>
<sequence>MMKNVLTALLLGGSLATVQAQEKIYLYPGQQNLHIGGREHIADAPYIAHYSAPGKNGAAVLVCPGGGYTFLAAGHEGKDIAQFFTSQGYDAIVLHYRVNDEAQQGARYPDQYNDVTTAMRLVKSRAAAWGLNPEKIGVIGFSAGGHLASCLATMIQPGRPQAEDTLEQWSTRPAFAILVYPVISLIAPYKHAGSAEMLLGREHTEERADSLSTYQRVTAQTPPTLLIHSTDDDVVPVENSLLFYKALKGQQVPATLHIYDHGGHGYGMAVKDPVLSSWPGLCIAWLQRVVKK</sequence>
<proteinExistence type="predicted"/>
<keyword evidence="2" id="KW-0732">Signal</keyword>
<dbReference type="PANTHER" id="PTHR48081:SF6">
    <property type="entry name" value="PEPTIDASE S9 PROLYL OLIGOPEPTIDASE CATALYTIC DOMAIN-CONTAINING PROTEIN"/>
    <property type="match status" value="1"/>
</dbReference>
<keyword evidence="1" id="KW-0378">Hydrolase</keyword>
<comment type="caution">
    <text evidence="4">The sequence shown here is derived from an EMBL/GenBank/DDBJ whole genome shotgun (WGS) entry which is preliminary data.</text>
</comment>
<dbReference type="GO" id="GO:0016787">
    <property type="term" value="F:hydrolase activity"/>
    <property type="evidence" value="ECO:0007669"/>
    <property type="project" value="UniProtKB-KW"/>
</dbReference>
<dbReference type="Pfam" id="PF20434">
    <property type="entry name" value="BD-FAE"/>
    <property type="match status" value="1"/>
</dbReference>
<keyword evidence="5" id="KW-1185">Reference proteome</keyword>
<dbReference type="PANTHER" id="PTHR48081">
    <property type="entry name" value="AB HYDROLASE SUPERFAMILY PROTEIN C4A8.06C"/>
    <property type="match status" value="1"/>
</dbReference>
<protein>
    <submittedName>
        <fullName evidence="4">Prolyl oligopeptidase family protein</fullName>
    </submittedName>
</protein>
<evidence type="ECO:0000256" key="1">
    <source>
        <dbReference type="ARBA" id="ARBA00022801"/>
    </source>
</evidence>
<dbReference type="InterPro" id="IPR050300">
    <property type="entry name" value="GDXG_lipolytic_enzyme"/>
</dbReference>
<dbReference type="OrthoDB" id="9794725at2"/>
<dbReference type="Proteomes" id="UP000316778">
    <property type="component" value="Unassembled WGS sequence"/>
</dbReference>
<evidence type="ECO:0000313" key="5">
    <source>
        <dbReference type="Proteomes" id="UP000316778"/>
    </source>
</evidence>
<feature type="chain" id="PRO_5021842777" evidence="2">
    <location>
        <begin position="21"/>
        <end position="292"/>
    </location>
</feature>